<feature type="compositionally biased region" description="Polar residues" evidence="1">
    <location>
        <begin position="57"/>
        <end position="72"/>
    </location>
</feature>
<organism evidence="2 3">
    <name type="scientific">Cannabis sativa</name>
    <name type="common">Hemp</name>
    <name type="synonym">Marijuana</name>
    <dbReference type="NCBI Taxonomy" id="3483"/>
    <lineage>
        <taxon>Eukaryota</taxon>
        <taxon>Viridiplantae</taxon>
        <taxon>Streptophyta</taxon>
        <taxon>Embryophyta</taxon>
        <taxon>Tracheophyta</taxon>
        <taxon>Spermatophyta</taxon>
        <taxon>Magnoliopsida</taxon>
        <taxon>eudicotyledons</taxon>
        <taxon>Gunneridae</taxon>
        <taxon>Pentapetalae</taxon>
        <taxon>rosids</taxon>
        <taxon>fabids</taxon>
        <taxon>Rosales</taxon>
        <taxon>Cannabaceae</taxon>
        <taxon>Cannabis</taxon>
    </lineage>
</organism>
<dbReference type="AlphaFoldDB" id="A0A7J6DMQ5"/>
<dbReference type="SUPFAM" id="SSF56112">
    <property type="entry name" value="Protein kinase-like (PK-like)"/>
    <property type="match status" value="1"/>
</dbReference>
<comment type="caution">
    <text evidence="2">The sequence shown here is derived from an EMBL/GenBank/DDBJ whole genome shotgun (WGS) entry which is preliminary data.</text>
</comment>
<reference evidence="2 3" key="1">
    <citation type="journal article" date="2020" name="bioRxiv">
        <title>Sequence and annotation of 42 cannabis genomes reveals extensive copy number variation in cannabinoid synthesis and pathogen resistance genes.</title>
        <authorList>
            <person name="Mckernan K.J."/>
            <person name="Helbert Y."/>
            <person name="Kane L.T."/>
            <person name="Ebling H."/>
            <person name="Zhang L."/>
            <person name="Liu B."/>
            <person name="Eaton Z."/>
            <person name="Mclaughlin S."/>
            <person name="Kingan S."/>
            <person name="Baybayan P."/>
            <person name="Concepcion G."/>
            <person name="Jordan M."/>
            <person name="Riva A."/>
            <person name="Barbazuk W."/>
            <person name="Harkins T."/>
        </authorList>
    </citation>
    <scope>NUCLEOTIDE SEQUENCE [LARGE SCALE GENOMIC DNA]</scope>
    <source>
        <strain evidence="3">cv. Jamaican Lion 4</strain>
        <tissue evidence="2">Leaf</tissue>
    </source>
</reference>
<dbReference type="InterPro" id="IPR011009">
    <property type="entry name" value="Kinase-like_dom_sf"/>
</dbReference>
<sequence>MFSFPKPILEPKFSDLEASITDVGLAQIVNFPPIISRIIGYRAPEVIETRKLTQNSDSLTGNANWENSNPISGSRRGGDLPRWVRSVVCEEWTSEVFDVELLRQSHVEEEMIQMLQISLACVSKVPEN</sequence>
<evidence type="ECO:0000256" key="1">
    <source>
        <dbReference type="SAM" id="MobiDB-lite"/>
    </source>
</evidence>
<dbReference type="PANTHER" id="PTHR48010:SF40">
    <property type="entry name" value="RECEPTOR-LIKE KINASE"/>
    <property type="match status" value="1"/>
</dbReference>
<evidence type="ECO:0000313" key="2">
    <source>
        <dbReference type="EMBL" id="KAF4347236.1"/>
    </source>
</evidence>
<accession>A0A7J6DMQ5</accession>
<dbReference type="Gene3D" id="1.10.510.10">
    <property type="entry name" value="Transferase(Phosphotransferase) domain 1"/>
    <property type="match status" value="1"/>
</dbReference>
<proteinExistence type="predicted"/>
<keyword evidence="3" id="KW-1185">Reference proteome</keyword>
<dbReference type="InterPro" id="IPR050994">
    <property type="entry name" value="At_inactive_RLKs"/>
</dbReference>
<name>A0A7J6DMQ5_CANSA</name>
<dbReference type="Proteomes" id="UP000583929">
    <property type="component" value="Unassembled WGS sequence"/>
</dbReference>
<evidence type="ECO:0000313" key="3">
    <source>
        <dbReference type="Proteomes" id="UP000583929"/>
    </source>
</evidence>
<dbReference type="PANTHER" id="PTHR48010">
    <property type="entry name" value="OS05G0588300 PROTEIN"/>
    <property type="match status" value="1"/>
</dbReference>
<gene>
    <name evidence="2" type="ORF">G4B88_017177</name>
</gene>
<protein>
    <submittedName>
        <fullName evidence="2">Uncharacterized protein</fullName>
    </submittedName>
</protein>
<dbReference type="EMBL" id="JAATIQ010000833">
    <property type="protein sequence ID" value="KAF4347236.1"/>
    <property type="molecule type" value="Genomic_DNA"/>
</dbReference>
<feature type="region of interest" description="Disordered" evidence="1">
    <location>
        <begin position="57"/>
        <end position="77"/>
    </location>
</feature>